<evidence type="ECO:0000256" key="1">
    <source>
        <dbReference type="ARBA" id="ARBA00001974"/>
    </source>
</evidence>
<keyword evidence="3" id="KW-0274">FAD</keyword>
<dbReference type="SUPFAM" id="SSF51905">
    <property type="entry name" value="FAD/NAD(P)-binding domain"/>
    <property type="match status" value="1"/>
</dbReference>
<name>A0A8H3ETL8_9LECA</name>
<dbReference type="Proteomes" id="UP000664169">
    <property type="component" value="Unassembled WGS sequence"/>
</dbReference>
<dbReference type="PANTHER" id="PTHR47178">
    <property type="entry name" value="MONOOXYGENASE, FAD-BINDING"/>
    <property type="match status" value="1"/>
</dbReference>
<dbReference type="PANTHER" id="PTHR47178:SF5">
    <property type="entry name" value="FAD-BINDING DOMAIN-CONTAINING PROTEIN"/>
    <property type="match status" value="1"/>
</dbReference>
<comment type="cofactor">
    <cofactor evidence="1">
        <name>FAD</name>
        <dbReference type="ChEBI" id="CHEBI:57692"/>
    </cofactor>
</comment>
<keyword evidence="8" id="KW-1185">Reference proteome</keyword>
<proteinExistence type="predicted"/>
<sequence length="409" mass="43954">MASQQKPVLIAGGGIASLLLAQSLYRNKIPFQLFERDASPVFRGQGYRLRLSAEGLDAIEGALGPEKWKVFWDTCGKTAGSGFQALDAFTGKQIDWSDNAEKPKEVTPPKPGSIKPEALTSRDGKIVGISRGDMRKIFLSDCEPFIKWSHQVTGYESTADGVRVIFADGSKSDEGSLLVGGEGIYSKVAKQLSQGKIKIFDTGARGIHGQAPTTAFKGLGEGVWRMSDRSREDGNVFVITNVRSGDMDDPNVIFGWTMGAQPGIIEPPGGDYALIGAPAADIAKSITANWHESIRPLFEQMIDQDAAFWKITCSSPSGVPEWPNDPRVTVIGDSVHGMTPAGGNGANTAVRDSALLGRLIAEAGGYQPGLTEEYEKKMRVYASEMVKGSYEIAITQFGVQIDEATSKTI</sequence>
<dbReference type="Gene3D" id="3.50.50.60">
    <property type="entry name" value="FAD/NAD(P)-binding domain"/>
    <property type="match status" value="1"/>
</dbReference>
<accession>A0A8H3ETL8</accession>
<evidence type="ECO:0000313" key="8">
    <source>
        <dbReference type="Proteomes" id="UP000664169"/>
    </source>
</evidence>
<evidence type="ECO:0000313" key="7">
    <source>
        <dbReference type="EMBL" id="CAF9910168.1"/>
    </source>
</evidence>
<organism evidence="7 8">
    <name type="scientific">Gomphillus americanus</name>
    <dbReference type="NCBI Taxonomy" id="1940652"/>
    <lineage>
        <taxon>Eukaryota</taxon>
        <taxon>Fungi</taxon>
        <taxon>Dikarya</taxon>
        <taxon>Ascomycota</taxon>
        <taxon>Pezizomycotina</taxon>
        <taxon>Lecanoromycetes</taxon>
        <taxon>OSLEUM clade</taxon>
        <taxon>Ostropomycetidae</taxon>
        <taxon>Ostropales</taxon>
        <taxon>Graphidaceae</taxon>
        <taxon>Gomphilloideae</taxon>
        <taxon>Gomphillus</taxon>
    </lineage>
</organism>
<evidence type="ECO:0000259" key="6">
    <source>
        <dbReference type="Pfam" id="PF01494"/>
    </source>
</evidence>
<feature type="domain" description="FAD-binding" evidence="6">
    <location>
        <begin position="324"/>
        <end position="387"/>
    </location>
</feature>
<evidence type="ECO:0000256" key="3">
    <source>
        <dbReference type="ARBA" id="ARBA00022827"/>
    </source>
</evidence>
<dbReference type="InterPro" id="IPR036188">
    <property type="entry name" value="FAD/NAD-bd_sf"/>
</dbReference>
<protein>
    <recommendedName>
        <fullName evidence="6">FAD-binding domain-containing protein</fullName>
    </recommendedName>
</protein>
<reference evidence="7" key="1">
    <citation type="submission" date="2021-03" db="EMBL/GenBank/DDBJ databases">
        <authorList>
            <person name="Tagirdzhanova G."/>
        </authorList>
    </citation>
    <scope>NUCLEOTIDE SEQUENCE</scope>
</reference>
<dbReference type="AlphaFoldDB" id="A0A8H3ETL8"/>
<keyword evidence="5" id="KW-0503">Monooxygenase</keyword>
<dbReference type="PRINTS" id="PR00420">
    <property type="entry name" value="RNGMNOXGNASE"/>
</dbReference>
<evidence type="ECO:0000256" key="2">
    <source>
        <dbReference type="ARBA" id="ARBA00022630"/>
    </source>
</evidence>
<evidence type="ECO:0000256" key="4">
    <source>
        <dbReference type="ARBA" id="ARBA00023002"/>
    </source>
</evidence>
<dbReference type="EMBL" id="CAJPDQ010000005">
    <property type="protein sequence ID" value="CAF9910168.1"/>
    <property type="molecule type" value="Genomic_DNA"/>
</dbReference>
<keyword evidence="2" id="KW-0285">Flavoprotein</keyword>
<dbReference type="OrthoDB" id="47494at2759"/>
<comment type="caution">
    <text evidence="7">The sequence shown here is derived from an EMBL/GenBank/DDBJ whole genome shotgun (WGS) entry which is preliminary data.</text>
</comment>
<gene>
    <name evidence="7" type="ORF">GOMPHAMPRED_006979</name>
</gene>
<dbReference type="GO" id="GO:0004497">
    <property type="term" value="F:monooxygenase activity"/>
    <property type="evidence" value="ECO:0007669"/>
    <property type="project" value="UniProtKB-KW"/>
</dbReference>
<dbReference type="Pfam" id="PF01494">
    <property type="entry name" value="FAD_binding_3"/>
    <property type="match status" value="1"/>
</dbReference>
<dbReference type="InterPro" id="IPR002938">
    <property type="entry name" value="FAD-bd"/>
</dbReference>
<keyword evidence="4" id="KW-0560">Oxidoreductase</keyword>
<evidence type="ECO:0000256" key="5">
    <source>
        <dbReference type="ARBA" id="ARBA00023033"/>
    </source>
</evidence>
<dbReference type="GO" id="GO:0071949">
    <property type="term" value="F:FAD binding"/>
    <property type="evidence" value="ECO:0007669"/>
    <property type="project" value="InterPro"/>
</dbReference>